<reference evidence="2 3" key="1">
    <citation type="journal article" date="2018" name="PLoS Genet.">
        <title>Population sequencing reveals clonal diversity and ancestral inbreeding in the grapevine cultivar Chardonnay.</title>
        <authorList>
            <person name="Roach M.J."/>
            <person name="Johnson D.L."/>
            <person name="Bohlmann J."/>
            <person name="van Vuuren H.J."/>
            <person name="Jones S.J."/>
            <person name="Pretorius I.S."/>
            <person name="Schmidt S.A."/>
            <person name="Borneman A.R."/>
        </authorList>
    </citation>
    <scope>NUCLEOTIDE SEQUENCE [LARGE SCALE GENOMIC DNA]</scope>
    <source>
        <strain evidence="3">cv. Chardonnay</strain>
        <tissue evidence="2">Leaf</tissue>
    </source>
</reference>
<sequence>MLEKKRRRRKEKKEVGDRGAPVDRVVSCRKRAPCAPKRRLPSSIGRELKDNRLLDLVVERISRRERSGLSHKVIMSIYGTHPYGWDANMVVRWSHICPWKTIAQVFQDFSPSIRLMVGFFASRLLEIFDYLELDFSETDPTPLHADNTSAIQITTNPAYHERTKHIEVDCHSIRATFEARVIIFHIFPLTYKLLISSPRLSLVIDIAC</sequence>
<dbReference type="Proteomes" id="UP000288805">
    <property type="component" value="Unassembled WGS sequence"/>
</dbReference>
<evidence type="ECO:0000313" key="2">
    <source>
        <dbReference type="EMBL" id="RVW98205.1"/>
    </source>
</evidence>
<proteinExistence type="predicted"/>
<name>A0A438INK4_VITVI</name>
<evidence type="ECO:0008006" key="4">
    <source>
        <dbReference type="Google" id="ProtNLM"/>
    </source>
</evidence>
<gene>
    <name evidence="2" type="ORF">CK203_031872</name>
</gene>
<comment type="caution">
    <text evidence="2">The sequence shown here is derived from an EMBL/GenBank/DDBJ whole genome shotgun (WGS) entry which is preliminary data.</text>
</comment>
<feature type="compositionally biased region" description="Basic and acidic residues" evidence="1">
    <location>
        <begin position="12"/>
        <end position="21"/>
    </location>
</feature>
<organism evidence="2 3">
    <name type="scientific">Vitis vinifera</name>
    <name type="common">Grape</name>
    <dbReference type="NCBI Taxonomy" id="29760"/>
    <lineage>
        <taxon>Eukaryota</taxon>
        <taxon>Viridiplantae</taxon>
        <taxon>Streptophyta</taxon>
        <taxon>Embryophyta</taxon>
        <taxon>Tracheophyta</taxon>
        <taxon>Spermatophyta</taxon>
        <taxon>Magnoliopsida</taxon>
        <taxon>eudicotyledons</taxon>
        <taxon>Gunneridae</taxon>
        <taxon>Pentapetalae</taxon>
        <taxon>rosids</taxon>
        <taxon>Vitales</taxon>
        <taxon>Vitaceae</taxon>
        <taxon>Viteae</taxon>
        <taxon>Vitis</taxon>
    </lineage>
</organism>
<evidence type="ECO:0000256" key="1">
    <source>
        <dbReference type="SAM" id="MobiDB-lite"/>
    </source>
</evidence>
<accession>A0A438INK4</accession>
<feature type="region of interest" description="Disordered" evidence="1">
    <location>
        <begin position="1"/>
        <end position="22"/>
    </location>
</feature>
<dbReference type="EMBL" id="QGNW01000095">
    <property type="protein sequence ID" value="RVW98205.1"/>
    <property type="molecule type" value="Genomic_DNA"/>
</dbReference>
<dbReference type="CDD" id="cd09272">
    <property type="entry name" value="RNase_HI_RT_Ty1"/>
    <property type="match status" value="1"/>
</dbReference>
<protein>
    <recommendedName>
        <fullName evidence="4">Copia protein</fullName>
    </recommendedName>
</protein>
<dbReference type="AlphaFoldDB" id="A0A438INK4"/>
<feature type="compositionally biased region" description="Basic residues" evidence="1">
    <location>
        <begin position="1"/>
        <end position="11"/>
    </location>
</feature>
<evidence type="ECO:0000313" key="3">
    <source>
        <dbReference type="Proteomes" id="UP000288805"/>
    </source>
</evidence>